<dbReference type="GO" id="GO:0071949">
    <property type="term" value="F:FAD binding"/>
    <property type="evidence" value="ECO:0007669"/>
    <property type="project" value="InterPro"/>
</dbReference>
<proteinExistence type="inferred from homology"/>
<dbReference type="InterPro" id="IPR016169">
    <property type="entry name" value="FAD-bd_PCMH_sub2"/>
</dbReference>
<dbReference type="SUPFAM" id="SSF56176">
    <property type="entry name" value="FAD-binding/transporter-associated domain-like"/>
    <property type="match status" value="1"/>
</dbReference>
<keyword evidence="4" id="KW-0560">Oxidoreductase</keyword>
<gene>
    <name evidence="6" type="ORF">BN850_0084050</name>
</gene>
<evidence type="ECO:0000256" key="3">
    <source>
        <dbReference type="ARBA" id="ARBA00022827"/>
    </source>
</evidence>
<evidence type="ECO:0000256" key="2">
    <source>
        <dbReference type="ARBA" id="ARBA00022630"/>
    </source>
</evidence>
<dbReference type="InterPro" id="IPR050416">
    <property type="entry name" value="FAD-linked_Oxidoreductase"/>
</dbReference>
<dbReference type="InterPro" id="IPR012951">
    <property type="entry name" value="BBE"/>
</dbReference>
<dbReference type="PANTHER" id="PTHR42973">
    <property type="entry name" value="BINDING OXIDOREDUCTASE, PUTATIVE (AFU_ORTHOLOGUE AFUA_1G17690)-RELATED"/>
    <property type="match status" value="1"/>
</dbReference>
<dbReference type="Gene3D" id="3.40.462.20">
    <property type="match status" value="1"/>
</dbReference>
<comment type="similarity">
    <text evidence="1">Belongs to the oxygen-dependent FAD-linked oxidoreductase family.</text>
</comment>
<accession>A0A090MIU8</accession>
<dbReference type="Pfam" id="PF01565">
    <property type="entry name" value="FAD_binding_4"/>
    <property type="match status" value="1"/>
</dbReference>
<dbReference type="InterPro" id="IPR006094">
    <property type="entry name" value="Oxid_FAD_bind_N"/>
</dbReference>
<comment type="caution">
    <text evidence="6">The sequence shown here is derived from an EMBL/GenBank/DDBJ whole genome shotgun (WGS) entry which is preliminary data.</text>
</comment>
<reference evidence="6" key="1">
    <citation type="submission" date="2013-05" db="EMBL/GenBank/DDBJ databases">
        <title>Draft genome sequences of six wheat associated Fusarium spp. isolates.</title>
        <authorList>
            <person name="Moolhuijzen P.M."/>
            <person name="Manners J.M."/>
            <person name="Wilcox S."/>
            <person name="Bellgard M.I."/>
            <person name="Gardiner D.M."/>
        </authorList>
    </citation>
    <scope>NUCLEOTIDE SEQUENCE</scope>
    <source>
        <strain evidence="6">CS3069</strain>
    </source>
</reference>
<feature type="domain" description="FAD-binding PCMH-type" evidence="5">
    <location>
        <begin position="43"/>
        <end position="216"/>
    </location>
</feature>
<evidence type="ECO:0000256" key="4">
    <source>
        <dbReference type="ARBA" id="ARBA00023002"/>
    </source>
</evidence>
<dbReference type="Gene3D" id="3.30.465.10">
    <property type="match status" value="1"/>
</dbReference>
<dbReference type="PROSITE" id="PS00862">
    <property type="entry name" value="OX2_COVAL_FAD"/>
    <property type="match status" value="1"/>
</dbReference>
<dbReference type="AlphaFoldDB" id="A0A090MIU8"/>
<dbReference type="Pfam" id="PF08031">
    <property type="entry name" value="BBE"/>
    <property type="match status" value="1"/>
</dbReference>
<evidence type="ECO:0000313" key="6">
    <source>
        <dbReference type="EMBL" id="CEG04932.1"/>
    </source>
</evidence>
<dbReference type="EMBL" id="CBMI010002455">
    <property type="protein sequence ID" value="CEG04932.1"/>
    <property type="molecule type" value="Genomic_DNA"/>
</dbReference>
<evidence type="ECO:0000259" key="5">
    <source>
        <dbReference type="PROSITE" id="PS51387"/>
    </source>
</evidence>
<keyword evidence="2" id="KW-0285">Flavoprotein</keyword>
<keyword evidence="3" id="KW-0274">FAD</keyword>
<protein>
    <submittedName>
        <fullName evidence="6">WGS project CBMI000000000 data, contig CS3069_c002457</fullName>
    </submittedName>
</protein>
<sequence>MGNGHSSPIQTCLNSICANRTACVTYPGDPLFAWWSKPFNLEFPVVPTAIIRPRTANEVAEAVKCAVQNGLKVQAKSGGHSYGNYCLGGVDGAVSIDMVNFKDFGMDNRTWYARFGAGLTLGELDAHLHANGRRAIAHGTCPEVGTGGHLTVGGLGPISRQWGSALDHLLEIEVVTADGTIQRASYTKNSGLFWAMRGAGASFGIATKFLVKTRPEPGKIVQYSYNFAFGSQTETAALYKEWQQLVGEPDLDRRFSSLFVVQPLGALITGTFFGTESEYQATGIPGRLPGAGKGAFWLTDWAGLLLHDAEATGCALGSIPTAFYGKSLSLSEQNLLSDSAITELFEYLEDHSSQLSPITIIFNTEGGEMMDFPTNATAYPHRKSIIMYQSYGIGVGQVSAATRNLLDGVHQRIQRSAPSARSTYAGYIDAWADRKTAQKLYWADNLPRLRELKKVWDPTDVFSNPQSVEPAD</sequence>
<dbReference type="PANTHER" id="PTHR42973:SF17">
    <property type="entry name" value="OXIDASE, PUTATIVE (AFU_ORTHOLOGUE AFUA_6G14340)-RELATED"/>
    <property type="match status" value="1"/>
</dbReference>
<name>A0A090MIU8_9HYPO</name>
<dbReference type="PROSITE" id="PS51387">
    <property type="entry name" value="FAD_PCMH"/>
    <property type="match status" value="1"/>
</dbReference>
<dbReference type="InterPro" id="IPR016166">
    <property type="entry name" value="FAD-bd_PCMH"/>
</dbReference>
<dbReference type="InterPro" id="IPR006093">
    <property type="entry name" value="Oxy_OxRdtase_FAD_BS"/>
</dbReference>
<organism evidence="6">
    <name type="scientific">Fusarium clavum</name>
    <dbReference type="NCBI Taxonomy" id="2594811"/>
    <lineage>
        <taxon>Eukaryota</taxon>
        <taxon>Fungi</taxon>
        <taxon>Dikarya</taxon>
        <taxon>Ascomycota</taxon>
        <taxon>Pezizomycotina</taxon>
        <taxon>Sordariomycetes</taxon>
        <taxon>Hypocreomycetidae</taxon>
        <taxon>Hypocreales</taxon>
        <taxon>Nectriaceae</taxon>
        <taxon>Fusarium</taxon>
        <taxon>Fusarium incarnatum-equiseti species complex</taxon>
    </lineage>
</organism>
<evidence type="ECO:0000256" key="1">
    <source>
        <dbReference type="ARBA" id="ARBA00005466"/>
    </source>
</evidence>
<dbReference type="InterPro" id="IPR036318">
    <property type="entry name" value="FAD-bd_PCMH-like_sf"/>
</dbReference>
<dbReference type="GO" id="GO:0016491">
    <property type="term" value="F:oxidoreductase activity"/>
    <property type="evidence" value="ECO:0007669"/>
    <property type="project" value="UniProtKB-KW"/>
</dbReference>